<gene>
    <name evidence="2" type="ORF">P7122_06485</name>
</gene>
<dbReference type="Pfam" id="PF19777">
    <property type="entry name" value="DUF6263"/>
    <property type="match status" value="1"/>
</dbReference>
<protein>
    <submittedName>
        <fullName evidence="2">DUF6263 family protein</fullName>
    </submittedName>
</protein>
<accession>A0ABT6G0E1</accession>
<reference evidence="2 3" key="1">
    <citation type="submission" date="2023-03" db="EMBL/GenBank/DDBJ databases">
        <title>Strain YYF002 represents a novel species in the genus Winogradskyella isolated from seawater.</title>
        <authorList>
            <person name="Fu Z.-Y."/>
        </authorList>
    </citation>
    <scope>NUCLEOTIDE SEQUENCE [LARGE SCALE GENOMIC DNA]</scope>
    <source>
        <strain evidence="2 3">YYF002</strain>
    </source>
</reference>
<dbReference type="InterPro" id="IPR046230">
    <property type="entry name" value="DUF6263"/>
</dbReference>
<keyword evidence="1" id="KW-0732">Signal</keyword>
<dbReference type="EMBL" id="JARSBN010000003">
    <property type="protein sequence ID" value="MDG4715508.1"/>
    <property type="molecule type" value="Genomic_DNA"/>
</dbReference>
<evidence type="ECO:0000313" key="2">
    <source>
        <dbReference type="EMBL" id="MDG4715508.1"/>
    </source>
</evidence>
<dbReference type="RefSeq" id="WP_278004964.1">
    <property type="nucleotide sequence ID" value="NZ_JARSBN010000003.1"/>
</dbReference>
<name>A0ABT6G0E1_9FLAO</name>
<feature type="signal peptide" evidence="1">
    <location>
        <begin position="1"/>
        <end position="18"/>
    </location>
</feature>
<organism evidence="2 3">
    <name type="scientific">Winogradskyella marincola</name>
    <dbReference type="NCBI Taxonomy" id="3037795"/>
    <lineage>
        <taxon>Bacteria</taxon>
        <taxon>Pseudomonadati</taxon>
        <taxon>Bacteroidota</taxon>
        <taxon>Flavobacteriia</taxon>
        <taxon>Flavobacteriales</taxon>
        <taxon>Flavobacteriaceae</taxon>
        <taxon>Winogradskyella</taxon>
    </lineage>
</organism>
<keyword evidence="3" id="KW-1185">Reference proteome</keyword>
<feature type="chain" id="PRO_5045368937" evidence="1">
    <location>
        <begin position="19"/>
        <end position="244"/>
    </location>
</feature>
<evidence type="ECO:0000313" key="3">
    <source>
        <dbReference type="Proteomes" id="UP001529085"/>
    </source>
</evidence>
<evidence type="ECO:0000256" key="1">
    <source>
        <dbReference type="SAM" id="SignalP"/>
    </source>
</evidence>
<dbReference type="Proteomes" id="UP001529085">
    <property type="component" value="Unassembled WGS sequence"/>
</dbReference>
<proteinExistence type="predicted"/>
<sequence length="244" mass="26708">MKKVLLALLLCVSILGFSQDKVLLRLNYEEGDKYEVKTIMSQDMGEVMTMDMTMSMNLNVTNVEDNNIVTEATFSHVSMDMESMGQKMKYDSNTKESEMDPFAQGAHSEMKKLLESVLVVENDKLGNITNTELKSGMADISAFKDNMGGMVYPEETVEVGSKWTVTKEQKGMSIESTYEVTSITNDTVELKVTGKVAGAAGGSIDGKSSIEIKTGNVIKSEVNMAFSIEGQTVKSNVVITSVKK</sequence>
<comment type="caution">
    <text evidence="2">The sequence shown here is derived from an EMBL/GenBank/DDBJ whole genome shotgun (WGS) entry which is preliminary data.</text>
</comment>